<dbReference type="GO" id="GO:0006950">
    <property type="term" value="P:response to stress"/>
    <property type="evidence" value="ECO:0007669"/>
    <property type="project" value="TreeGrafter"/>
</dbReference>
<dbReference type="Gene3D" id="1.10.10.10">
    <property type="entry name" value="Winged helix-like DNA-binding domain superfamily/Winged helix DNA-binding domain"/>
    <property type="match status" value="1"/>
</dbReference>
<evidence type="ECO:0000259" key="2">
    <source>
        <dbReference type="PROSITE" id="PS50995"/>
    </source>
</evidence>
<sequence length="178" mass="19931">MRERPDTERLRVWRHFLSAHSRVMAELERELKETVGISLAQYDVLLKLGEAPDRELRMSALSAAVLYTTGGVTRLVDRMEAAGLVVREPSPSDRRSVLARLTPEGKALLTRAAPIHLAGVRRHFTDFLPDEELAVVDRFTTRIALPDARPASGRCAPTRPGALDDERQPDERERSVDA</sequence>
<reference evidence="3" key="1">
    <citation type="submission" date="2023-02" db="EMBL/GenBank/DDBJ databases">
        <title>Nocardiopsis ansamitocini NBRC 112285.</title>
        <authorList>
            <person name="Ichikawa N."/>
            <person name="Sato H."/>
            <person name="Tonouchi N."/>
        </authorList>
    </citation>
    <scope>NUCLEOTIDE SEQUENCE</scope>
    <source>
        <strain evidence="3">NBRC 112285</strain>
    </source>
</reference>
<protein>
    <recommendedName>
        <fullName evidence="2">HTH marR-type domain-containing protein</fullName>
    </recommendedName>
</protein>
<dbReference type="PRINTS" id="PR00598">
    <property type="entry name" value="HTHMARR"/>
</dbReference>
<feature type="region of interest" description="Disordered" evidence="1">
    <location>
        <begin position="148"/>
        <end position="178"/>
    </location>
</feature>
<name>A0A9W6P8W4_9ACTN</name>
<dbReference type="Pfam" id="PF12802">
    <property type="entry name" value="MarR_2"/>
    <property type="match status" value="1"/>
</dbReference>
<evidence type="ECO:0000313" key="4">
    <source>
        <dbReference type="Proteomes" id="UP001165092"/>
    </source>
</evidence>
<dbReference type="PANTHER" id="PTHR33164">
    <property type="entry name" value="TRANSCRIPTIONAL REGULATOR, MARR FAMILY"/>
    <property type="match status" value="1"/>
</dbReference>
<dbReference type="InterPro" id="IPR000835">
    <property type="entry name" value="HTH_MarR-typ"/>
</dbReference>
<dbReference type="InterPro" id="IPR036388">
    <property type="entry name" value="WH-like_DNA-bd_sf"/>
</dbReference>
<feature type="compositionally biased region" description="Basic and acidic residues" evidence="1">
    <location>
        <begin position="162"/>
        <end position="178"/>
    </location>
</feature>
<feature type="domain" description="HTH marR-type" evidence="2">
    <location>
        <begin position="1"/>
        <end position="145"/>
    </location>
</feature>
<dbReference type="PROSITE" id="PS50995">
    <property type="entry name" value="HTH_MARR_2"/>
    <property type="match status" value="1"/>
</dbReference>
<dbReference type="PANTHER" id="PTHR33164:SF43">
    <property type="entry name" value="HTH-TYPE TRANSCRIPTIONAL REPRESSOR YETL"/>
    <property type="match status" value="1"/>
</dbReference>
<keyword evidence="4" id="KW-1185">Reference proteome</keyword>
<dbReference type="InterPro" id="IPR039422">
    <property type="entry name" value="MarR/SlyA-like"/>
</dbReference>
<dbReference type="InterPro" id="IPR036390">
    <property type="entry name" value="WH_DNA-bd_sf"/>
</dbReference>
<dbReference type="RefSeq" id="WP_285761286.1">
    <property type="nucleotide sequence ID" value="NZ_BSQG01000009.1"/>
</dbReference>
<gene>
    <name evidence="3" type="ORF">Nans01_40900</name>
</gene>
<organism evidence="3 4">
    <name type="scientific">Nocardiopsis ansamitocini</name>
    <dbReference type="NCBI Taxonomy" id="1670832"/>
    <lineage>
        <taxon>Bacteria</taxon>
        <taxon>Bacillati</taxon>
        <taxon>Actinomycetota</taxon>
        <taxon>Actinomycetes</taxon>
        <taxon>Streptosporangiales</taxon>
        <taxon>Nocardiopsidaceae</taxon>
        <taxon>Nocardiopsis</taxon>
    </lineage>
</organism>
<dbReference type="GO" id="GO:0003700">
    <property type="term" value="F:DNA-binding transcription factor activity"/>
    <property type="evidence" value="ECO:0007669"/>
    <property type="project" value="InterPro"/>
</dbReference>
<dbReference type="SUPFAM" id="SSF46785">
    <property type="entry name" value="Winged helix' DNA-binding domain"/>
    <property type="match status" value="1"/>
</dbReference>
<evidence type="ECO:0000256" key="1">
    <source>
        <dbReference type="SAM" id="MobiDB-lite"/>
    </source>
</evidence>
<dbReference type="Proteomes" id="UP001165092">
    <property type="component" value="Unassembled WGS sequence"/>
</dbReference>
<dbReference type="SMART" id="SM00347">
    <property type="entry name" value="HTH_MARR"/>
    <property type="match status" value="1"/>
</dbReference>
<evidence type="ECO:0000313" key="3">
    <source>
        <dbReference type="EMBL" id="GLU49739.1"/>
    </source>
</evidence>
<proteinExistence type="predicted"/>
<dbReference type="AlphaFoldDB" id="A0A9W6P8W4"/>
<dbReference type="EMBL" id="BSQG01000009">
    <property type="protein sequence ID" value="GLU49739.1"/>
    <property type="molecule type" value="Genomic_DNA"/>
</dbReference>
<accession>A0A9W6P8W4</accession>
<comment type="caution">
    <text evidence="3">The sequence shown here is derived from an EMBL/GenBank/DDBJ whole genome shotgun (WGS) entry which is preliminary data.</text>
</comment>